<dbReference type="EMBL" id="LAZR01013592">
    <property type="protein sequence ID" value="KKM21234.1"/>
    <property type="molecule type" value="Genomic_DNA"/>
</dbReference>
<evidence type="ECO:0000313" key="2">
    <source>
        <dbReference type="EMBL" id="KKM21234.1"/>
    </source>
</evidence>
<reference evidence="2" key="1">
    <citation type="journal article" date="2015" name="Nature">
        <title>Complex archaea that bridge the gap between prokaryotes and eukaryotes.</title>
        <authorList>
            <person name="Spang A."/>
            <person name="Saw J.H."/>
            <person name="Jorgensen S.L."/>
            <person name="Zaremba-Niedzwiedzka K."/>
            <person name="Martijn J."/>
            <person name="Lind A.E."/>
            <person name="van Eijk R."/>
            <person name="Schleper C."/>
            <person name="Guy L."/>
            <person name="Ettema T.J."/>
        </authorList>
    </citation>
    <scope>NUCLEOTIDE SEQUENCE</scope>
</reference>
<protein>
    <recommendedName>
        <fullName evidence="1">YspA cpYpsA-related SLOG domain-containing protein</fullName>
    </recommendedName>
</protein>
<organism evidence="2">
    <name type="scientific">marine sediment metagenome</name>
    <dbReference type="NCBI Taxonomy" id="412755"/>
    <lineage>
        <taxon>unclassified sequences</taxon>
        <taxon>metagenomes</taxon>
        <taxon>ecological metagenomes</taxon>
    </lineage>
</organism>
<dbReference type="Pfam" id="PF10686">
    <property type="entry name" value="YAcAr"/>
    <property type="match status" value="1"/>
</dbReference>
<comment type="caution">
    <text evidence="2">The sequence shown here is derived from an EMBL/GenBank/DDBJ whole genome shotgun (WGS) entry which is preliminary data.</text>
</comment>
<dbReference type="InterPro" id="IPR019627">
    <property type="entry name" value="YAcAr"/>
</dbReference>
<accession>A0A0F9IN52</accession>
<evidence type="ECO:0000259" key="1">
    <source>
        <dbReference type="Pfam" id="PF10686"/>
    </source>
</evidence>
<proteinExistence type="predicted"/>
<dbReference type="AlphaFoldDB" id="A0A0F9IN52"/>
<name>A0A0F9IN52_9ZZZZ</name>
<dbReference type="Gene3D" id="3.40.50.450">
    <property type="match status" value="1"/>
</dbReference>
<feature type="domain" description="YspA cpYpsA-related SLOG" evidence="1">
    <location>
        <begin position="16"/>
        <end position="71"/>
    </location>
</feature>
<gene>
    <name evidence="2" type="ORF">LCGC14_1637410</name>
</gene>
<sequence>MAKIKIGIVGSRRRDEYRDYKKIKDAFDDIYEEDDWIVSGGCPEGGDRFAEDIAKNRGIPILIFYPNWNKYRKGAGFVRNTFIAEESDVLIACVAKDRKGGTEDTIKKFLRRGKKRGIQENKLYLV</sequence>